<dbReference type="AlphaFoldDB" id="A0AA40K0E2"/>
<dbReference type="Proteomes" id="UP001172155">
    <property type="component" value="Unassembled WGS sequence"/>
</dbReference>
<evidence type="ECO:0000313" key="2">
    <source>
        <dbReference type="Proteomes" id="UP001172155"/>
    </source>
</evidence>
<proteinExistence type="predicted"/>
<reference evidence="1" key="1">
    <citation type="submission" date="2023-06" db="EMBL/GenBank/DDBJ databases">
        <title>Genome-scale phylogeny and comparative genomics of the fungal order Sordariales.</title>
        <authorList>
            <consortium name="Lawrence Berkeley National Laboratory"/>
            <person name="Hensen N."/>
            <person name="Bonometti L."/>
            <person name="Westerberg I."/>
            <person name="Brannstrom I.O."/>
            <person name="Guillou S."/>
            <person name="Cros-Aarteil S."/>
            <person name="Calhoun S."/>
            <person name="Haridas S."/>
            <person name="Kuo A."/>
            <person name="Mondo S."/>
            <person name="Pangilinan J."/>
            <person name="Riley R."/>
            <person name="LaButti K."/>
            <person name="Andreopoulos B."/>
            <person name="Lipzen A."/>
            <person name="Chen C."/>
            <person name="Yanf M."/>
            <person name="Daum C."/>
            <person name="Ng V."/>
            <person name="Clum A."/>
            <person name="Steindorff A."/>
            <person name="Ohm R."/>
            <person name="Martin F."/>
            <person name="Silar P."/>
            <person name="Natvig D."/>
            <person name="Lalanne C."/>
            <person name="Gautier V."/>
            <person name="Ament-velasquez S.L."/>
            <person name="Kruys A."/>
            <person name="Hutchinson M.I."/>
            <person name="Powell A.J."/>
            <person name="Barry K."/>
            <person name="Miller A.N."/>
            <person name="Grigoriev I.V."/>
            <person name="Debuchy R."/>
            <person name="Gladieux P."/>
            <person name="Thoren M.H."/>
            <person name="Johannesson H."/>
        </authorList>
    </citation>
    <scope>NUCLEOTIDE SEQUENCE</scope>
    <source>
        <strain evidence="1">SMH3187-1</strain>
    </source>
</reference>
<sequence length="89" mass="10131">MSDRWCCLWYLVTGTDGFCRAVVDRGDTQTGVKILWVWFAYLAPLRLCPVPPSGTGILIAMMDWLLGVVARWLPTDVGRQRKKTAFRAR</sequence>
<organism evidence="1 2">
    <name type="scientific">Schizothecium vesticola</name>
    <dbReference type="NCBI Taxonomy" id="314040"/>
    <lineage>
        <taxon>Eukaryota</taxon>
        <taxon>Fungi</taxon>
        <taxon>Dikarya</taxon>
        <taxon>Ascomycota</taxon>
        <taxon>Pezizomycotina</taxon>
        <taxon>Sordariomycetes</taxon>
        <taxon>Sordariomycetidae</taxon>
        <taxon>Sordariales</taxon>
        <taxon>Schizotheciaceae</taxon>
        <taxon>Schizothecium</taxon>
    </lineage>
</organism>
<accession>A0AA40K0E2</accession>
<keyword evidence="2" id="KW-1185">Reference proteome</keyword>
<comment type="caution">
    <text evidence="1">The sequence shown here is derived from an EMBL/GenBank/DDBJ whole genome shotgun (WGS) entry which is preliminary data.</text>
</comment>
<dbReference type="EMBL" id="JAUKUD010000006">
    <property type="protein sequence ID" value="KAK0741345.1"/>
    <property type="molecule type" value="Genomic_DNA"/>
</dbReference>
<evidence type="ECO:0000313" key="1">
    <source>
        <dbReference type="EMBL" id="KAK0741345.1"/>
    </source>
</evidence>
<name>A0AA40K0E2_9PEZI</name>
<gene>
    <name evidence="1" type="ORF">B0T18DRAFT_419949</name>
</gene>
<protein>
    <submittedName>
        <fullName evidence="1">Uncharacterized protein</fullName>
    </submittedName>
</protein>